<organism evidence="2 4">
    <name type="scientific">Lentinula detonsa</name>
    <dbReference type="NCBI Taxonomy" id="2804962"/>
    <lineage>
        <taxon>Eukaryota</taxon>
        <taxon>Fungi</taxon>
        <taxon>Dikarya</taxon>
        <taxon>Basidiomycota</taxon>
        <taxon>Agaricomycotina</taxon>
        <taxon>Agaricomycetes</taxon>
        <taxon>Agaricomycetidae</taxon>
        <taxon>Agaricales</taxon>
        <taxon>Marasmiineae</taxon>
        <taxon>Omphalotaceae</taxon>
        <taxon>Lentinula</taxon>
    </lineage>
</organism>
<reference evidence="2 4" key="3">
    <citation type="journal article" date="2023" name="Proc. Natl. Acad. Sci. U.S.A.">
        <title>A global phylogenomic analysis of the shiitake genus Lentinula.</title>
        <authorList>
            <person name="Sierra-Patev S."/>
            <person name="Min B."/>
            <person name="Naranjo-Ortiz M."/>
            <person name="Looney B."/>
            <person name="Konkel Z."/>
            <person name="Slot J.C."/>
            <person name="Sakamoto Y."/>
            <person name="Steenwyk J.L."/>
            <person name="Rokas A."/>
            <person name="Carro J."/>
            <person name="Camarero S."/>
            <person name="Ferreira P."/>
            <person name="Molpeceres G."/>
            <person name="Ruiz-Duenas F.J."/>
            <person name="Serrano A."/>
            <person name="Henrissat B."/>
            <person name="Drula E."/>
            <person name="Hughes K.W."/>
            <person name="Mata J.L."/>
            <person name="Ishikawa N.K."/>
            <person name="Vargas-Isla R."/>
            <person name="Ushijima S."/>
            <person name="Smith C.A."/>
            <person name="Donoghue J."/>
            <person name="Ahrendt S."/>
            <person name="Andreopoulos W."/>
            <person name="He G."/>
            <person name="LaButti K."/>
            <person name="Lipzen A."/>
            <person name="Ng V."/>
            <person name="Riley R."/>
            <person name="Sandor L."/>
            <person name="Barry K."/>
            <person name="Martinez A.T."/>
            <person name="Xiao Y."/>
            <person name="Gibbons J.G."/>
            <person name="Terashima K."/>
            <person name="Grigoriev I.V."/>
            <person name="Hibbett D."/>
        </authorList>
    </citation>
    <scope>NUCLEOTIDE SEQUENCE [LARGE SCALE GENOMIC DNA]</scope>
    <source>
        <strain evidence="2 4">TFB7810</strain>
    </source>
</reference>
<evidence type="ECO:0000256" key="1">
    <source>
        <dbReference type="SAM" id="SignalP"/>
    </source>
</evidence>
<dbReference type="EMBL" id="JANVFU010000004">
    <property type="protein sequence ID" value="KAJ3746473.1"/>
    <property type="molecule type" value="Genomic_DNA"/>
</dbReference>
<protein>
    <submittedName>
        <fullName evidence="2">Uncharacterized protein</fullName>
    </submittedName>
</protein>
<dbReference type="Proteomes" id="UP001163850">
    <property type="component" value="Unassembled WGS sequence"/>
</dbReference>
<feature type="signal peptide" evidence="1">
    <location>
        <begin position="1"/>
        <end position="24"/>
    </location>
</feature>
<dbReference type="EMBL" id="MU802060">
    <property type="protein sequence ID" value="KAJ3982495.1"/>
    <property type="molecule type" value="Genomic_DNA"/>
</dbReference>
<sequence>MHLRANTFLPTLFVSLLCVASTFAVPISPDSDSHDFLSDAQSPKLMDRDVVPQLIDARADVSGPPPYEYTTWPKEPLEAHVVLDCHPLLEEDWNVLKSAMETMLKPIVSVLRSQAQRALKKKLPTWNVKDFPKVKAIPVTVIDYEPSSEVDSTSNTEYKFRFTIAGTLPNVLPPDRIYRIAGYPFHGTITRTSLSDGGKKLTGRIWAMNPQTSQNDELVSFKKGKAKTQNRLSDVLSRLGFTW</sequence>
<accession>A0AA38UQ98</accession>
<reference evidence="2" key="1">
    <citation type="submission" date="2022-08" db="EMBL/GenBank/DDBJ databases">
        <authorList>
            <consortium name="DOE Joint Genome Institute"/>
            <person name="Min B."/>
            <person name="Sierra-Patev S."/>
            <person name="Naranjo-Ortiz M."/>
            <person name="Looney B."/>
            <person name="Konkel Z."/>
            <person name="Slot J.C."/>
            <person name="Sakamoto Y."/>
            <person name="Steenwyk J.L."/>
            <person name="Rokas A."/>
            <person name="Carro J."/>
            <person name="Camarero S."/>
            <person name="Ferreira P."/>
            <person name="Molpeceres G."/>
            <person name="Ruiz-duenas F.J."/>
            <person name="Serrano A."/>
            <person name="Henrissat B."/>
            <person name="Drula E."/>
            <person name="Hughes K.W."/>
            <person name="Mata J.L."/>
            <person name="Ishikawa N.K."/>
            <person name="Vargas-Isla R."/>
            <person name="Ushijima S."/>
            <person name="Smith C.A."/>
            <person name="Ahrendt S."/>
            <person name="Andreopoulos W."/>
            <person name="He G."/>
            <person name="LaButti K."/>
            <person name="Lipzen A."/>
            <person name="Ng V."/>
            <person name="Riley R."/>
            <person name="Sandor L."/>
            <person name="Barry K."/>
            <person name="Martinez A.T."/>
            <person name="Xiao Y."/>
            <person name="Gibbons J.G."/>
            <person name="Terashima K."/>
            <person name="Hibbett D.S."/>
            <person name="Grigoriev I.V."/>
        </authorList>
    </citation>
    <scope>NUCLEOTIDE SEQUENCE</scope>
    <source>
        <strain evidence="2">TFB7810</strain>
    </source>
</reference>
<evidence type="ECO:0000313" key="4">
    <source>
        <dbReference type="Proteomes" id="UP001142393"/>
    </source>
</evidence>
<evidence type="ECO:0000313" key="2">
    <source>
        <dbReference type="EMBL" id="KAJ3746473.1"/>
    </source>
</evidence>
<dbReference type="AlphaFoldDB" id="A0A9W8P3U2"/>
<accession>A0A9W8P3U2</accession>
<keyword evidence="4" id="KW-1185">Reference proteome</keyword>
<keyword evidence="1" id="KW-0732">Signal</keyword>
<reference evidence="3" key="2">
    <citation type="submission" date="2022-08" db="EMBL/GenBank/DDBJ databases">
        <authorList>
            <consortium name="DOE Joint Genome Institute"/>
            <person name="Min B."/>
            <person name="Riley R."/>
            <person name="Sierra-Patev S."/>
            <person name="Naranjo-Ortiz M."/>
            <person name="Looney B."/>
            <person name="Konkel Z."/>
            <person name="Slot J.C."/>
            <person name="Sakamoto Y."/>
            <person name="Steenwyk J.L."/>
            <person name="Rokas A."/>
            <person name="Carro J."/>
            <person name="Camarero S."/>
            <person name="Ferreira P."/>
            <person name="Molpeceres G."/>
            <person name="Ruiz-Duenas F.J."/>
            <person name="Serrano A."/>
            <person name="Henrissat B."/>
            <person name="Drula E."/>
            <person name="Hughes K.W."/>
            <person name="Mata J.L."/>
            <person name="Ishikawa N.K."/>
            <person name="Vargas-Isla R."/>
            <person name="Ushijima S."/>
            <person name="Smith C.A."/>
            <person name="Ahrendt S."/>
            <person name="Andreopoulos W."/>
            <person name="He G."/>
            <person name="Labutti K."/>
            <person name="Lipzen A."/>
            <person name="Ng V."/>
            <person name="Sandor L."/>
            <person name="Barry K."/>
            <person name="Martinez A.T."/>
            <person name="Xiao Y."/>
            <person name="Gibbons J.G."/>
            <person name="Terashima K."/>
            <person name="Hibbett D.S."/>
            <person name="Grigoriev I.V."/>
        </authorList>
    </citation>
    <scope>NUCLEOTIDE SEQUENCE</scope>
    <source>
        <strain evidence="3">TFB7829</strain>
    </source>
</reference>
<proteinExistence type="predicted"/>
<evidence type="ECO:0000313" key="3">
    <source>
        <dbReference type="EMBL" id="KAJ3982495.1"/>
    </source>
</evidence>
<comment type="caution">
    <text evidence="2">The sequence shown here is derived from an EMBL/GenBank/DDBJ whole genome shotgun (WGS) entry which is preliminary data.</text>
</comment>
<gene>
    <name evidence="2" type="ORF">DFH05DRAFT_951014</name>
    <name evidence="3" type="ORF">F5890DRAFT_1529638</name>
</gene>
<dbReference type="Proteomes" id="UP001142393">
    <property type="component" value="Unassembled WGS sequence"/>
</dbReference>
<name>A0A9W8P3U2_9AGAR</name>
<feature type="chain" id="PRO_5044703671" evidence="1">
    <location>
        <begin position="25"/>
        <end position="243"/>
    </location>
</feature>